<evidence type="ECO:0000313" key="7">
    <source>
        <dbReference type="EMBL" id="RDI73166.1"/>
    </source>
</evidence>
<keyword evidence="4" id="KW-0233">DNA recombination</keyword>
<dbReference type="InterPro" id="IPR012337">
    <property type="entry name" value="RNaseH-like_sf"/>
</dbReference>
<dbReference type="SUPFAM" id="SSF53098">
    <property type="entry name" value="Ribonuclease H-like"/>
    <property type="match status" value="1"/>
</dbReference>
<dbReference type="InterPro" id="IPR054353">
    <property type="entry name" value="IstA-like_C"/>
</dbReference>
<dbReference type="Proteomes" id="UP000254134">
    <property type="component" value="Unassembled WGS sequence"/>
</dbReference>
<feature type="domain" description="Integrase catalytic" evidence="6">
    <location>
        <begin position="120"/>
        <end position="297"/>
    </location>
</feature>
<evidence type="ECO:0000313" key="8">
    <source>
        <dbReference type="Proteomes" id="UP000254134"/>
    </source>
</evidence>
<feature type="domain" description="HTH IS21-type" evidence="5">
    <location>
        <begin position="5"/>
        <end position="66"/>
    </location>
</feature>
<dbReference type="GO" id="GO:0003677">
    <property type="term" value="F:DNA binding"/>
    <property type="evidence" value="ECO:0007669"/>
    <property type="project" value="UniProtKB-KW"/>
</dbReference>
<dbReference type="GO" id="GO:0015074">
    <property type="term" value="P:DNA integration"/>
    <property type="evidence" value="ECO:0007669"/>
    <property type="project" value="InterPro"/>
</dbReference>
<comment type="similarity">
    <text evidence="1">Belongs to the transposase IS21/IS408/IS1162 family.</text>
</comment>
<dbReference type="InterPro" id="IPR036397">
    <property type="entry name" value="RNaseH_sf"/>
</dbReference>
<dbReference type="GO" id="GO:0032196">
    <property type="term" value="P:transposition"/>
    <property type="evidence" value="ECO:0007669"/>
    <property type="project" value="UniProtKB-KW"/>
</dbReference>
<dbReference type="AlphaFoldDB" id="A0A7M2YSY0"/>
<reference evidence="8" key="2">
    <citation type="journal article" date="2019" name="MicrobiologyOpen">
        <title>High-quality draft genome sequence of Gaiella occulta isolated from a 150 meter deep mineral water borehole and comparison with the genome sequences of other deep-branching lineages of the phylum Actinobacteria.</title>
        <authorList>
            <person name="Severino R."/>
            <person name="Froufe H.J.C."/>
            <person name="Barroso C."/>
            <person name="Albuquerque L."/>
            <person name="Lobo-da-Cunha A."/>
            <person name="da Costa M.S."/>
            <person name="Egas C."/>
        </authorList>
    </citation>
    <scope>NUCLEOTIDE SEQUENCE [LARGE SCALE GENOMIC DNA]</scope>
    <source>
        <strain evidence="8">F2-233</strain>
    </source>
</reference>
<evidence type="ECO:0000256" key="3">
    <source>
        <dbReference type="ARBA" id="ARBA00023125"/>
    </source>
</evidence>
<evidence type="ECO:0000259" key="6">
    <source>
        <dbReference type="PROSITE" id="PS50994"/>
    </source>
</evidence>
<comment type="caution">
    <text evidence="7">The sequence shown here is derived from an EMBL/GenBank/DDBJ whole genome shotgun (WGS) entry which is preliminary data.</text>
</comment>
<protein>
    <submittedName>
        <fullName evidence="7">Integrase core domain</fullName>
    </submittedName>
</protein>
<dbReference type="RefSeq" id="WP_181813754.1">
    <property type="nucleotide sequence ID" value="NZ_QQZY01000022.1"/>
</dbReference>
<evidence type="ECO:0000256" key="2">
    <source>
        <dbReference type="ARBA" id="ARBA00022578"/>
    </source>
</evidence>
<evidence type="ECO:0000256" key="1">
    <source>
        <dbReference type="ARBA" id="ARBA00009277"/>
    </source>
</evidence>
<organism evidence="7 8">
    <name type="scientific">Gaiella occulta</name>
    <dbReference type="NCBI Taxonomy" id="1002870"/>
    <lineage>
        <taxon>Bacteria</taxon>
        <taxon>Bacillati</taxon>
        <taxon>Actinomycetota</taxon>
        <taxon>Thermoleophilia</taxon>
        <taxon>Gaiellales</taxon>
        <taxon>Gaiellaceae</taxon>
        <taxon>Gaiella</taxon>
    </lineage>
</organism>
<dbReference type="InterPro" id="IPR001584">
    <property type="entry name" value="Integrase_cat-core"/>
</dbReference>
<keyword evidence="3" id="KW-0238">DNA-binding</keyword>
<dbReference type="EMBL" id="QQZY01000022">
    <property type="protein sequence ID" value="RDI73166.1"/>
    <property type="molecule type" value="Genomic_DNA"/>
</dbReference>
<gene>
    <name evidence="7" type="ORF">Gocc_3108</name>
</gene>
<dbReference type="PANTHER" id="PTHR35004">
    <property type="entry name" value="TRANSPOSASE RV3428C-RELATED"/>
    <property type="match status" value="1"/>
</dbReference>
<accession>A0A7M2YSY0</accession>
<dbReference type="NCBIfam" id="NF033546">
    <property type="entry name" value="transpos_IS21"/>
    <property type="match status" value="1"/>
</dbReference>
<dbReference type="GO" id="GO:0006310">
    <property type="term" value="P:DNA recombination"/>
    <property type="evidence" value="ECO:0007669"/>
    <property type="project" value="UniProtKB-KW"/>
</dbReference>
<proteinExistence type="inferred from homology"/>
<dbReference type="PANTHER" id="PTHR35004:SF7">
    <property type="entry name" value="INTEGRASE PROTEIN"/>
    <property type="match status" value="1"/>
</dbReference>
<sequence length="428" mass="47471">MLTEEEFVEASALHRRGWSISAIARHLGRDRKTIRAYLRGERRPGVRRRTVPDHFAPFEPYARERLAEDPHLWGSALYDEVVALGYPRSYVTFVRELRRRGLRPRCEACAVVKGRPTVEIAHPPGEEIQWDWLELPGAPWGGEAHLLVGTLSHSGTFRAVFAEGEDQAHLVGALDGVLRRLGGTARRWRVDRMATVCDRSTGRLLPSFAAVARYYGVSVDVCARYRANRKGAVESRNHFLAQRFWRTLRAQTPQEAQSKLDRFSETIGDRRRRGGQSVAELAAAERLLPLPVLPYPATLEVERVVSAACLVSYEGNRYSVPPGLHGQRVSVRRRLGSEQIELVSAAGSVVASHRLAPAGAGALRRHAEHRVALEQVVLQSLTSGRPCRRKRNRPPGEAALAAAAALVGAESDVSVSLEAYARYAEASR</sequence>
<reference evidence="7 8" key="1">
    <citation type="submission" date="2018-07" db="EMBL/GenBank/DDBJ databases">
        <title>High-quality-draft genome sequence of Gaiella occulta.</title>
        <authorList>
            <person name="Severino R."/>
            <person name="Froufe H.J.C."/>
            <person name="Rainey F.A."/>
            <person name="Barroso C."/>
            <person name="Albuquerque L."/>
            <person name="Lobo-Da-Cunha A."/>
            <person name="Da Costa M.S."/>
            <person name="Egas C."/>
        </authorList>
    </citation>
    <scope>NUCLEOTIDE SEQUENCE [LARGE SCALE GENOMIC DNA]</scope>
    <source>
        <strain evidence="7 8">F2-233</strain>
    </source>
</reference>
<dbReference type="PROSITE" id="PS50994">
    <property type="entry name" value="INTEGRASE"/>
    <property type="match status" value="1"/>
</dbReference>
<dbReference type="InterPro" id="IPR017894">
    <property type="entry name" value="HTH_IS21_transposase_type"/>
</dbReference>
<evidence type="ECO:0000259" key="5">
    <source>
        <dbReference type="PROSITE" id="PS50531"/>
    </source>
</evidence>
<dbReference type="Pfam" id="PF22483">
    <property type="entry name" value="Mu-transpos_C_2"/>
    <property type="match status" value="1"/>
</dbReference>
<evidence type="ECO:0000256" key="4">
    <source>
        <dbReference type="ARBA" id="ARBA00023172"/>
    </source>
</evidence>
<keyword evidence="8" id="KW-1185">Reference proteome</keyword>
<dbReference type="Gene3D" id="3.30.420.10">
    <property type="entry name" value="Ribonuclease H-like superfamily/Ribonuclease H"/>
    <property type="match status" value="1"/>
</dbReference>
<keyword evidence="2" id="KW-0815">Transposition</keyword>
<dbReference type="Gene3D" id="1.10.10.60">
    <property type="entry name" value="Homeodomain-like"/>
    <property type="match status" value="1"/>
</dbReference>
<dbReference type="PROSITE" id="PS50531">
    <property type="entry name" value="HTH_IS21"/>
    <property type="match status" value="1"/>
</dbReference>
<name>A0A7M2YSY0_9ACTN</name>